<dbReference type="Gene3D" id="1.20.1250.20">
    <property type="entry name" value="MFS general substrate transporter like domains"/>
    <property type="match status" value="1"/>
</dbReference>
<feature type="transmembrane region" description="Helical" evidence="7">
    <location>
        <begin position="78"/>
        <end position="96"/>
    </location>
</feature>
<feature type="domain" description="Major facilitator superfamily (MFS) profile" evidence="8">
    <location>
        <begin position="1"/>
        <end position="391"/>
    </location>
</feature>
<keyword evidence="2" id="KW-0813">Transport</keyword>
<evidence type="ECO:0000256" key="6">
    <source>
        <dbReference type="ARBA" id="ARBA00023136"/>
    </source>
</evidence>
<feature type="transmembrane region" description="Helical" evidence="7">
    <location>
        <begin position="166"/>
        <end position="184"/>
    </location>
</feature>
<evidence type="ECO:0000256" key="7">
    <source>
        <dbReference type="SAM" id="Phobius"/>
    </source>
</evidence>
<gene>
    <name evidence="9" type="ORF">J2Z60_001485</name>
</gene>
<feature type="transmembrane region" description="Helical" evidence="7">
    <location>
        <begin position="332"/>
        <end position="355"/>
    </location>
</feature>
<evidence type="ECO:0000259" key="8">
    <source>
        <dbReference type="PROSITE" id="PS50850"/>
    </source>
</evidence>
<dbReference type="SUPFAM" id="SSF103473">
    <property type="entry name" value="MFS general substrate transporter"/>
    <property type="match status" value="1"/>
</dbReference>
<dbReference type="PANTHER" id="PTHR23517">
    <property type="entry name" value="RESISTANCE PROTEIN MDTM, PUTATIVE-RELATED-RELATED"/>
    <property type="match status" value="1"/>
</dbReference>
<dbReference type="InterPro" id="IPR020846">
    <property type="entry name" value="MFS_dom"/>
</dbReference>
<sequence length="402" mass="43235">MSSNAKSEKISFKAALISSTFLIPGVSATNALLPNLQHSFPTVAKPLLQSFISLPALPQFIFLLLAPLFTRAIGKRNTILLGTGLWTISGILPIVLNDFYAILASRLILGASLGLIQPIGTAMISDYYSGNAKNTMLGIQSSVIGIAGSIFTYIIGALIADNWKHAFYIYLVGILVFFVTWLIIPNKRDTSNVPSDNKDHSSGRGRLGKDIIWWICLTLFFNLAQGGVGFEFNLAVVEQNVSDATGAANMMVVYSILGLITGLLFGLYMKVFRNLGGIVAGSLFFLGNLLVAITSSVLTYYIAVVLLGAGFGLFMPYMFASVNKHTTAQNSALATSATTAAASLGNFVAPYIYAFLAQIFGNNSSHFSFWFSSAFALLLVLGLIVLKVTDRKEAKLNIVTNC</sequence>
<comment type="subcellular location">
    <subcellularLocation>
        <location evidence="1">Cell membrane</location>
        <topology evidence="1">Multi-pass membrane protein</topology>
    </subcellularLocation>
</comment>
<dbReference type="PROSITE" id="PS50850">
    <property type="entry name" value="MFS"/>
    <property type="match status" value="1"/>
</dbReference>
<evidence type="ECO:0000313" key="10">
    <source>
        <dbReference type="Proteomes" id="UP001519292"/>
    </source>
</evidence>
<dbReference type="Proteomes" id="UP001519292">
    <property type="component" value="Unassembled WGS sequence"/>
</dbReference>
<dbReference type="Pfam" id="PF07690">
    <property type="entry name" value="MFS_1"/>
    <property type="match status" value="1"/>
</dbReference>
<dbReference type="EMBL" id="JAGGLU010000008">
    <property type="protein sequence ID" value="MBP2058306.1"/>
    <property type="molecule type" value="Genomic_DNA"/>
</dbReference>
<organism evidence="9 10">
    <name type="scientific">Lactobacillus colini</name>
    <dbReference type="NCBI Taxonomy" id="1819254"/>
    <lineage>
        <taxon>Bacteria</taxon>
        <taxon>Bacillati</taxon>
        <taxon>Bacillota</taxon>
        <taxon>Bacilli</taxon>
        <taxon>Lactobacillales</taxon>
        <taxon>Lactobacillaceae</taxon>
        <taxon>Lactobacillus</taxon>
    </lineage>
</organism>
<dbReference type="RefSeq" id="WP_209687049.1">
    <property type="nucleotide sequence ID" value="NZ_JAGGLU010000008.1"/>
</dbReference>
<protein>
    <submittedName>
        <fullName evidence="9">MFS family permease</fullName>
    </submittedName>
</protein>
<feature type="transmembrane region" description="Helical" evidence="7">
    <location>
        <begin position="250"/>
        <end position="268"/>
    </location>
</feature>
<feature type="transmembrane region" description="Helical" evidence="7">
    <location>
        <begin position="367"/>
        <end position="386"/>
    </location>
</feature>
<feature type="transmembrane region" description="Helical" evidence="7">
    <location>
        <begin position="136"/>
        <end position="160"/>
    </location>
</feature>
<keyword evidence="5 7" id="KW-1133">Transmembrane helix</keyword>
<comment type="caution">
    <text evidence="9">The sequence shown here is derived from an EMBL/GenBank/DDBJ whole genome shotgun (WGS) entry which is preliminary data.</text>
</comment>
<reference evidence="9 10" key="1">
    <citation type="submission" date="2021-03" db="EMBL/GenBank/DDBJ databases">
        <title>Genomic Encyclopedia of Type Strains, Phase IV (KMG-IV): sequencing the most valuable type-strain genomes for metagenomic binning, comparative biology and taxonomic classification.</title>
        <authorList>
            <person name="Goeker M."/>
        </authorList>
    </citation>
    <scope>NUCLEOTIDE SEQUENCE [LARGE SCALE GENOMIC DNA]</scope>
    <source>
        <strain evidence="9 10">DSM 101872</strain>
    </source>
</reference>
<feature type="transmembrane region" description="Helical" evidence="7">
    <location>
        <begin position="102"/>
        <end position="124"/>
    </location>
</feature>
<keyword evidence="6 7" id="KW-0472">Membrane</keyword>
<feature type="transmembrane region" description="Helical" evidence="7">
    <location>
        <begin position="300"/>
        <end position="320"/>
    </location>
</feature>
<dbReference type="InterPro" id="IPR050171">
    <property type="entry name" value="MFS_Transporters"/>
</dbReference>
<proteinExistence type="predicted"/>
<accession>A0ABS4MG57</accession>
<feature type="transmembrane region" description="Helical" evidence="7">
    <location>
        <begin position="47"/>
        <end position="66"/>
    </location>
</feature>
<dbReference type="InterPro" id="IPR036259">
    <property type="entry name" value="MFS_trans_sf"/>
</dbReference>
<name>A0ABS4MG57_9LACO</name>
<evidence type="ECO:0000256" key="5">
    <source>
        <dbReference type="ARBA" id="ARBA00022989"/>
    </source>
</evidence>
<keyword evidence="4 7" id="KW-0812">Transmembrane</keyword>
<evidence type="ECO:0000256" key="3">
    <source>
        <dbReference type="ARBA" id="ARBA00022475"/>
    </source>
</evidence>
<evidence type="ECO:0000256" key="2">
    <source>
        <dbReference type="ARBA" id="ARBA00022448"/>
    </source>
</evidence>
<keyword evidence="3" id="KW-1003">Cell membrane</keyword>
<feature type="transmembrane region" description="Helical" evidence="7">
    <location>
        <begin position="211"/>
        <end position="230"/>
    </location>
</feature>
<keyword evidence="10" id="KW-1185">Reference proteome</keyword>
<feature type="transmembrane region" description="Helical" evidence="7">
    <location>
        <begin position="275"/>
        <end position="294"/>
    </location>
</feature>
<evidence type="ECO:0000256" key="4">
    <source>
        <dbReference type="ARBA" id="ARBA00022692"/>
    </source>
</evidence>
<evidence type="ECO:0000313" key="9">
    <source>
        <dbReference type="EMBL" id="MBP2058306.1"/>
    </source>
</evidence>
<evidence type="ECO:0000256" key="1">
    <source>
        <dbReference type="ARBA" id="ARBA00004651"/>
    </source>
</evidence>
<dbReference type="InterPro" id="IPR011701">
    <property type="entry name" value="MFS"/>
</dbReference>